<keyword evidence="3" id="KW-1278">Translocase</keyword>
<dbReference type="InterPro" id="IPR023298">
    <property type="entry name" value="ATPase_P-typ_TM_dom_sf"/>
</dbReference>
<evidence type="ECO:0000313" key="9">
    <source>
        <dbReference type="Proteomes" id="UP000027986"/>
    </source>
</evidence>
<dbReference type="eggNOG" id="COG0474">
    <property type="taxonomic scope" value="Bacteria"/>
</dbReference>
<comment type="subcellular location">
    <subcellularLocation>
        <location evidence="1">Cell membrane</location>
        <topology evidence="1">Multi-pass membrane protein</topology>
    </subcellularLocation>
</comment>
<dbReference type="OrthoDB" id="9814270at2"/>
<keyword evidence="5 6" id="KW-0472">Membrane</keyword>
<dbReference type="InterPro" id="IPR001757">
    <property type="entry name" value="P_typ_ATPase"/>
</dbReference>
<dbReference type="RefSeq" id="WP_038566088.1">
    <property type="nucleotide sequence ID" value="NZ_CP008889.1"/>
</dbReference>
<dbReference type="Gene3D" id="2.70.150.10">
    <property type="entry name" value="Calcium-transporting ATPase, cytoplasmic transduction domain A"/>
    <property type="match status" value="1"/>
</dbReference>
<dbReference type="SUPFAM" id="SSF56784">
    <property type="entry name" value="HAD-like"/>
    <property type="match status" value="1"/>
</dbReference>
<organism evidence="8 9">
    <name type="scientific">Dermacoccus nishinomiyaensis</name>
    <dbReference type="NCBI Taxonomy" id="1274"/>
    <lineage>
        <taxon>Bacteria</taxon>
        <taxon>Bacillati</taxon>
        <taxon>Actinomycetota</taxon>
        <taxon>Actinomycetes</taxon>
        <taxon>Micrococcales</taxon>
        <taxon>Dermacoccaceae</taxon>
        <taxon>Dermacoccus</taxon>
    </lineage>
</organism>
<dbReference type="KEGG" id="dni:HX89_00140"/>
<feature type="transmembrane region" description="Helical" evidence="6">
    <location>
        <begin position="215"/>
        <end position="236"/>
    </location>
</feature>
<dbReference type="Gene3D" id="3.40.50.1000">
    <property type="entry name" value="HAD superfamily/HAD-like"/>
    <property type="match status" value="1"/>
</dbReference>
<evidence type="ECO:0000256" key="5">
    <source>
        <dbReference type="ARBA" id="ARBA00023136"/>
    </source>
</evidence>
<dbReference type="GeneID" id="41839691"/>
<evidence type="ECO:0000256" key="3">
    <source>
        <dbReference type="ARBA" id="ARBA00022967"/>
    </source>
</evidence>
<dbReference type="SUPFAM" id="SSF81665">
    <property type="entry name" value="Calcium ATPase, transmembrane domain M"/>
    <property type="match status" value="1"/>
</dbReference>
<dbReference type="NCBIfam" id="TIGR01494">
    <property type="entry name" value="ATPase_P-type"/>
    <property type="match status" value="2"/>
</dbReference>
<evidence type="ECO:0000256" key="4">
    <source>
        <dbReference type="ARBA" id="ARBA00022989"/>
    </source>
</evidence>
<feature type="transmembrane region" description="Helical" evidence="6">
    <location>
        <begin position="710"/>
        <end position="732"/>
    </location>
</feature>
<dbReference type="SFLD" id="SFLDS00003">
    <property type="entry name" value="Haloacid_Dehalogenase"/>
    <property type="match status" value="1"/>
</dbReference>
<accession>A0A075JID9</accession>
<dbReference type="GO" id="GO:0005524">
    <property type="term" value="F:ATP binding"/>
    <property type="evidence" value="ECO:0007669"/>
    <property type="project" value="InterPro"/>
</dbReference>
<evidence type="ECO:0000313" key="8">
    <source>
        <dbReference type="EMBL" id="AIF39673.1"/>
    </source>
</evidence>
<dbReference type="InterPro" id="IPR059000">
    <property type="entry name" value="ATPase_P-type_domA"/>
</dbReference>
<feature type="transmembrane region" description="Helical" evidence="6">
    <location>
        <begin position="68"/>
        <end position="86"/>
    </location>
</feature>
<dbReference type="EMBL" id="CP008889">
    <property type="protein sequence ID" value="AIF39673.1"/>
    <property type="molecule type" value="Genomic_DNA"/>
</dbReference>
<keyword evidence="2 6" id="KW-0812">Transmembrane</keyword>
<dbReference type="Gene3D" id="3.40.1110.10">
    <property type="entry name" value="Calcium-transporting ATPase, cytoplasmic domain N"/>
    <property type="match status" value="1"/>
</dbReference>
<dbReference type="SFLD" id="SFLDG00002">
    <property type="entry name" value="C1.7:_P-type_atpase_like"/>
    <property type="match status" value="1"/>
</dbReference>
<feature type="transmembrane region" description="Helical" evidence="6">
    <location>
        <begin position="256"/>
        <end position="276"/>
    </location>
</feature>
<dbReference type="SUPFAM" id="SSF81653">
    <property type="entry name" value="Calcium ATPase, transduction domain A"/>
    <property type="match status" value="1"/>
</dbReference>
<evidence type="ECO:0000256" key="1">
    <source>
        <dbReference type="ARBA" id="ARBA00004651"/>
    </source>
</evidence>
<dbReference type="InterPro" id="IPR023299">
    <property type="entry name" value="ATPase_P-typ_cyto_dom_N"/>
</dbReference>
<evidence type="ECO:0000256" key="6">
    <source>
        <dbReference type="SAM" id="Phobius"/>
    </source>
</evidence>
<dbReference type="InterPro" id="IPR044492">
    <property type="entry name" value="P_typ_ATPase_HD_dom"/>
</dbReference>
<dbReference type="Pfam" id="PF00702">
    <property type="entry name" value="Hydrolase"/>
    <property type="match status" value="1"/>
</dbReference>
<dbReference type="InterPro" id="IPR036412">
    <property type="entry name" value="HAD-like_sf"/>
</dbReference>
<dbReference type="InterPro" id="IPR023214">
    <property type="entry name" value="HAD_sf"/>
</dbReference>
<protein>
    <submittedName>
        <fullName evidence="8">Metal ABC transporter ATPase</fullName>
    </submittedName>
</protein>
<evidence type="ECO:0000256" key="2">
    <source>
        <dbReference type="ARBA" id="ARBA00022692"/>
    </source>
</evidence>
<dbReference type="GO" id="GO:0005886">
    <property type="term" value="C:plasma membrane"/>
    <property type="evidence" value="ECO:0007669"/>
    <property type="project" value="UniProtKB-SubCell"/>
</dbReference>
<name>A0A075JID9_9MICO</name>
<dbReference type="HOGENOM" id="CLU_002360_5_1_11"/>
<dbReference type="PROSITE" id="PS00154">
    <property type="entry name" value="ATPASE_E1_E2"/>
    <property type="match status" value="1"/>
</dbReference>
<feature type="domain" description="P-type ATPase A" evidence="7">
    <location>
        <begin position="100"/>
        <end position="196"/>
    </location>
</feature>
<gene>
    <name evidence="8" type="ORF">HX89_00140</name>
</gene>
<dbReference type="Proteomes" id="UP000027986">
    <property type="component" value="Chromosome"/>
</dbReference>
<keyword evidence="9" id="KW-1185">Reference proteome</keyword>
<feature type="transmembrane region" description="Helical" evidence="6">
    <location>
        <begin position="739"/>
        <end position="759"/>
    </location>
</feature>
<dbReference type="AlphaFoldDB" id="A0A075JID9"/>
<proteinExistence type="predicted"/>
<dbReference type="SFLD" id="SFLDF00027">
    <property type="entry name" value="p-type_atpase"/>
    <property type="match status" value="1"/>
</dbReference>
<feature type="transmembrane region" description="Helical" evidence="6">
    <location>
        <begin position="668"/>
        <end position="690"/>
    </location>
</feature>
<feature type="transmembrane region" description="Helical" evidence="6">
    <location>
        <begin position="44"/>
        <end position="62"/>
    </location>
</feature>
<dbReference type="InterPro" id="IPR008250">
    <property type="entry name" value="ATPase_P-typ_transduc_dom_A_sf"/>
</dbReference>
<dbReference type="Gene3D" id="1.20.1110.10">
    <property type="entry name" value="Calcium-transporting ATPase, transmembrane domain"/>
    <property type="match status" value="1"/>
</dbReference>
<dbReference type="PRINTS" id="PR00119">
    <property type="entry name" value="CATATPASE"/>
</dbReference>
<feature type="transmembrane region" description="Helical" evidence="6">
    <location>
        <begin position="634"/>
        <end position="656"/>
    </location>
</feature>
<keyword evidence="4 6" id="KW-1133">Transmembrane helix</keyword>
<feature type="transmembrane region" description="Helical" evidence="6">
    <location>
        <begin position="603"/>
        <end position="622"/>
    </location>
</feature>
<dbReference type="Pfam" id="PF00122">
    <property type="entry name" value="E1-E2_ATPase"/>
    <property type="match status" value="1"/>
</dbReference>
<feature type="transmembrane region" description="Helical" evidence="6">
    <location>
        <begin position="771"/>
        <end position="791"/>
    </location>
</feature>
<dbReference type="PANTHER" id="PTHR42861">
    <property type="entry name" value="CALCIUM-TRANSPORTING ATPASE"/>
    <property type="match status" value="1"/>
</dbReference>
<dbReference type="GO" id="GO:0016887">
    <property type="term" value="F:ATP hydrolysis activity"/>
    <property type="evidence" value="ECO:0007669"/>
    <property type="project" value="InterPro"/>
</dbReference>
<evidence type="ECO:0000259" key="7">
    <source>
        <dbReference type="Pfam" id="PF00122"/>
    </source>
</evidence>
<sequence>MGEREQHEAGLSTAEVEELTRRGEVNHAPDDGMRSTWQIVRANLFTRINAIFAILVALVVATGSLRNALFGLAIVINSIVGIAQELRARHTLKQLSIVNTAEVTVRRDGEAKKIPTTDIVTGDIVELSSGSQIAVDGVVVRADHLDVDESLLTGESDPIDKRSDDELRSGSFVVAGSGLMRATAVGGDSYAAKLTADAGEFTLVRSELRSGIDSILKVITYLLIPAGLITIVNQLLLARDDWKQAVLGMVAALTPMVPEGLVLLTSVAFAVGVIRLGRRQCLVNELPAIEGLARVDVVCADKTGTLTEPGMTLDRVEPLGDTDEGGAKEALAALAHADEHPNATMLAVKDAFGDAPGWGVEARAPFSSATKWSGVSFAGHGNWVMGAADILLDPDSADGERATEVGASGARVLLLAEAETRVDADDAPGELTPRALVVLAQKVRPDAAKTLEYFHDQGVEVKVISGDNARSVGAVAESLGLGEADQALDARKLPTDTAELADALDKGVVFGRVKPDGKRAMVRALHSRDRIVAMTGDGVNDVLALKDADVGVAMGSGSDATRAVAQIVLLDNKFATLPHVVAEGRRVIGNIERVAHLFLTKTIYAVTLALVIGLLGLGAHLFHTPSLAYPFEPIHLTIAAWFTIGVPSFVLSLLPNSERARSGFVPRVMRFAIPSGLVIAAVTLACYLLVRHGQGGGADAVTDGGFGAGHTQIATATLTTLIACSWWVLVIVARPLDRLRVALVTACFLAYVPMFLLPFTRRWFSLDPTNLSRMAIAGVCALVGIAALEGVHRVVARRQAQAPAVHG</sequence>
<dbReference type="InterPro" id="IPR018303">
    <property type="entry name" value="ATPase_P-typ_P_site"/>
</dbReference>
<reference evidence="8 9" key="1">
    <citation type="submission" date="2014-07" db="EMBL/GenBank/DDBJ databases">
        <title>Genome Sequencing of Dermacoccus nishinomiyaensis.</title>
        <authorList>
            <person name="Hong K.W."/>
            <person name="Chan K.G."/>
        </authorList>
    </citation>
    <scope>NUCLEOTIDE SEQUENCE [LARGE SCALE GENOMIC DNA]</scope>
    <source>
        <strain evidence="8 9">M25</strain>
    </source>
</reference>